<dbReference type="Gene3D" id="3.40.50.1010">
    <property type="entry name" value="5'-nuclease"/>
    <property type="match status" value="1"/>
</dbReference>
<evidence type="ECO:0000259" key="1">
    <source>
        <dbReference type="Pfam" id="PF01936"/>
    </source>
</evidence>
<reference evidence="3" key="1">
    <citation type="submission" date="2016-02" db="EMBL/GenBank/DDBJ databases">
        <title>Paenibacillus sp. LPB0068, isolated from Crassostrea gigas.</title>
        <authorList>
            <person name="Shin S.-K."/>
            <person name="Yi H."/>
        </authorList>
    </citation>
    <scope>NUCLEOTIDE SEQUENCE [LARGE SCALE GENOMIC DNA]</scope>
    <source>
        <strain evidence="3">KCTC 23969</strain>
    </source>
</reference>
<dbReference type="KEGG" id="prn:BW723_16525"/>
<proteinExistence type="predicted"/>
<dbReference type="Pfam" id="PF01936">
    <property type="entry name" value="NYN"/>
    <property type="match status" value="1"/>
</dbReference>
<dbReference type="Proteomes" id="UP000092612">
    <property type="component" value="Unassembled WGS sequence"/>
</dbReference>
<keyword evidence="3" id="KW-1185">Reference proteome</keyword>
<evidence type="ECO:0000313" key="2">
    <source>
        <dbReference type="EMBL" id="OBY62212.1"/>
    </source>
</evidence>
<accession>A0A1B8TRI7</accession>
<dbReference type="InterPro" id="IPR021139">
    <property type="entry name" value="NYN"/>
</dbReference>
<dbReference type="GO" id="GO:0004540">
    <property type="term" value="F:RNA nuclease activity"/>
    <property type="evidence" value="ECO:0007669"/>
    <property type="project" value="InterPro"/>
</dbReference>
<evidence type="ECO:0000313" key="3">
    <source>
        <dbReference type="Proteomes" id="UP000092612"/>
    </source>
</evidence>
<dbReference type="AlphaFoldDB" id="A0A1B8TRI7"/>
<dbReference type="RefSeq" id="WP_068364043.1">
    <property type="nucleotide sequence ID" value="NZ_CP019337.1"/>
</dbReference>
<sequence>MKYIFLVDFDNWFDRKDLNQYTDEEIQYQFSEIINTCIDINSSPINTYLEIRLYGGWYQEDVLTNKASILFSILSSFNLFPIINNQNIIIKGKIEVIDTLFNVPSYQWRNTLKEKNGMSYIKINNDKLNDTCANNKTNCPPHILKRIAKKKTHQCAVDGCNSLNNELFVKTEQKMVDTMIACDLMSYSMEDDVSKIIIVSDDVDFFPALAVASQNKIRFNKNCLFEVLIKNSRLESNYKNILSNFSVNTICYGKA</sequence>
<dbReference type="EMBL" id="LSFL01000041">
    <property type="protein sequence ID" value="OBY62212.1"/>
    <property type="molecule type" value="Genomic_DNA"/>
</dbReference>
<dbReference type="OrthoDB" id="1492494at2"/>
<organism evidence="2 3">
    <name type="scientific">Polaribacter reichenbachii</name>
    <dbReference type="NCBI Taxonomy" id="996801"/>
    <lineage>
        <taxon>Bacteria</taxon>
        <taxon>Pseudomonadati</taxon>
        <taxon>Bacteroidota</taxon>
        <taxon>Flavobacteriia</taxon>
        <taxon>Flavobacteriales</taxon>
        <taxon>Flavobacteriaceae</taxon>
    </lineage>
</organism>
<comment type="caution">
    <text evidence="2">The sequence shown here is derived from an EMBL/GenBank/DDBJ whole genome shotgun (WGS) entry which is preliminary data.</text>
</comment>
<name>A0A1B8TRI7_9FLAO</name>
<feature type="domain" description="NYN" evidence="1">
    <location>
        <begin position="169"/>
        <end position="218"/>
    </location>
</feature>
<protein>
    <recommendedName>
        <fullName evidence="1">NYN domain-containing protein</fullName>
    </recommendedName>
</protein>
<gene>
    <name evidence="2" type="ORF">LPB301_15120</name>
</gene>
<dbReference type="STRING" id="996801.BW723_16525"/>